<gene>
    <name evidence="2" type="ORF">GCM10025770_34010</name>
</gene>
<name>A0ABP9R1T2_9RHOO</name>
<evidence type="ECO:0008006" key="4">
    <source>
        <dbReference type="Google" id="ProtNLM"/>
    </source>
</evidence>
<protein>
    <recommendedName>
        <fullName evidence="4">DUF2909 domain-containing protein</fullName>
    </recommendedName>
</protein>
<keyword evidence="1" id="KW-1133">Transmembrane helix</keyword>
<keyword evidence="3" id="KW-1185">Reference proteome</keyword>
<feature type="transmembrane region" description="Helical" evidence="1">
    <location>
        <begin position="36"/>
        <end position="54"/>
    </location>
</feature>
<organism evidence="2 3">
    <name type="scientific">Viridibacterium curvum</name>
    <dbReference type="NCBI Taxonomy" id="1101404"/>
    <lineage>
        <taxon>Bacteria</taxon>
        <taxon>Pseudomonadati</taxon>
        <taxon>Pseudomonadota</taxon>
        <taxon>Betaproteobacteria</taxon>
        <taxon>Rhodocyclales</taxon>
        <taxon>Rhodocyclaceae</taxon>
        <taxon>Viridibacterium</taxon>
    </lineage>
</organism>
<sequence>MLILRVVGLLLLLAIALCFGAAVLTGQKHYMQWAKMLLRIGVAVAVVFMALLLLERLIAPIL</sequence>
<dbReference type="EMBL" id="BAABLD010000017">
    <property type="protein sequence ID" value="GAA5170683.1"/>
    <property type="molecule type" value="Genomic_DNA"/>
</dbReference>
<comment type="caution">
    <text evidence="2">The sequence shown here is derived from an EMBL/GenBank/DDBJ whole genome shotgun (WGS) entry which is preliminary data.</text>
</comment>
<evidence type="ECO:0000313" key="2">
    <source>
        <dbReference type="EMBL" id="GAA5170683.1"/>
    </source>
</evidence>
<dbReference type="RefSeq" id="WP_345534312.1">
    <property type="nucleotide sequence ID" value="NZ_BAABLD010000017.1"/>
</dbReference>
<accession>A0ABP9R1T2</accession>
<reference evidence="3" key="1">
    <citation type="journal article" date="2019" name="Int. J. Syst. Evol. Microbiol.">
        <title>The Global Catalogue of Microorganisms (GCM) 10K type strain sequencing project: providing services to taxonomists for standard genome sequencing and annotation.</title>
        <authorList>
            <consortium name="The Broad Institute Genomics Platform"/>
            <consortium name="The Broad Institute Genome Sequencing Center for Infectious Disease"/>
            <person name="Wu L."/>
            <person name="Ma J."/>
        </authorList>
    </citation>
    <scope>NUCLEOTIDE SEQUENCE [LARGE SCALE GENOMIC DNA]</scope>
    <source>
        <strain evidence="3">JCM 18715</strain>
    </source>
</reference>
<keyword evidence="1" id="KW-0472">Membrane</keyword>
<keyword evidence="1" id="KW-0812">Transmembrane</keyword>
<proteinExistence type="predicted"/>
<evidence type="ECO:0000313" key="3">
    <source>
        <dbReference type="Proteomes" id="UP001500547"/>
    </source>
</evidence>
<dbReference type="Proteomes" id="UP001500547">
    <property type="component" value="Unassembled WGS sequence"/>
</dbReference>
<evidence type="ECO:0000256" key="1">
    <source>
        <dbReference type="SAM" id="Phobius"/>
    </source>
</evidence>